<dbReference type="Pfam" id="PF13415">
    <property type="entry name" value="Beta-prop_FBX42"/>
    <property type="match status" value="1"/>
</dbReference>
<keyword evidence="13" id="KW-0206">Cytoskeleton</keyword>
<comment type="subcellular location">
    <subcellularLocation>
        <location evidence="1">Cytoplasm</location>
        <location evidence="1">Cytoskeleton</location>
        <location evidence="1">Cilium axoneme</location>
    </subcellularLocation>
</comment>
<dbReference type="InterPro" id="IPR014756">
    <property type="entry name" value="Ig_E-set"/>
</dbReference>
<dbReference type="GO" id="GO:0007018">
    <property type="term" value="P:microtubule-based movement"/>
    <property type="evidence" value="ECO:0007669"/>
    <property type="project" value="InterPro"/>
</dbReference>
<evidence type="ECO:0000256" key="16">
    <source>
        <dbReference type="SAM" id="Coils"/>
    </source>
</evidence>
<dbReference type="InterPro" id="IPR043160">
    <property type="entry name" value="Dynein_C_barrel"/>
</dbReference>
<accession>A0AAD5Q7P4</accession>
<dbReference type="Gene3D" id="3.40.50.300">
    <property type="entry name" value="P-loop containing nucleotide triphosphate hydrolases"/>
    <property type="match status" value="5"/>
</dbReference>
<dbReference type="FunFam" id="1.10.8.710:FF:000007">
    <property type="entry name" value="Putative dynein heavy chain"/>
    <property type="match status" value="1"/>
</dbReference>
<dbReference type="PANTHER" id="PTHR45703:SF8">
    <property type="entry name" value="DYNEINS HEAVY CHAIN"/>
    <property type="match status" value="1"/>
</dbReference>
<feature type="coiled-coil region" evidence="16">
    <location>
        <begin position="2616"/>
        <end position="2685"/>
    </location>
</feature>
<evidence type="ECO:0000256" key="15">
    <source>
        <dbReference type="PROSITE-ProRule" id="PRU00087"/>
    </source>
</evidence>
<evidence type="ECO:0000259" key="18">
    <source>
        <dbReference type="SMART" id="SM00382"/>
    </source>
</evidence>
<evidence type="ECO:0000313" key="19">
    <source>
        <dbReference type="EMBL" id="KAJ0395042.1"/>
    </source>
</evidence>
<dbReference type="InterPro" id="IPR013602">
    <property type="entry name" value="Dynein_heavy_linker"/>
</dbReference>
<dbReference type="InterPro" id="IPR001298">
    <property type="entry name" value="Filamin/ABP280_rpt"/>
</dbReference>
<evidence type="ECO:0000256" key="7">
    <source>
        <dbReference type="ARBA" id="ARBA00022741"/>
    </source>
</evidence>
<dbReference type="GO" id="GO:0005874">
    <property type="term" value="C:microtubule"/>
    <property type="evidence" value="ECO:0007669"/>
    <property type="project" value="UniProtKB-KW"/>
</dbReference>
<proteinExistence type="inferred from homology"/>
<protein>
    <recommendedName>
        <fullName evidence="18">AAA+ ATPase domain-containing protein</fullName>
    </recommendedName>
</protein>
<dbReference type="InterPro" id="IPR004273">
    <property type="entry name" value="Dynein_heavy_D6_P-loop"/>
</dbReference>
<dbReference type="InterPro" id="IPR041589">
    <property type="entry name" value="DNAH3_AAA_lid_1"/>
</dbReference>
<dbReference type="InterPro" id="IPR017868">
    <property type="entry name" value="Filamin/ABP280_repeat-like"/>
</dbReference>
<dbReference type="Gene3D" id="6.10.140.1060">
    <property type="match status" value="1"/>
</dbReference>
<dbReference type="Gene3D" id="2.60.40.10">
    <property type="entry name" value="Immunoglobulins"/>
    <property type="match status" value="2"/>
</dbReference>
<evidence type="ECO:0000256" key="6">
    <source>
        <dbReference type="ARBA" id="ARBA00022737"/>
    </source>
</evidence>
<dbReference type="Gene3D" id="1.20.920.30">
    <property type="match status" value="1"/>
</dbReference>
<evidence type="ECO:0000256" key="10">
    <source>
        <dbReference type="ARBA" id="ARBA00023054"/>
    </source>
</evidence>
<dbReference type="GO" id="GO:0045505">
    <property type="term" value="F:dynein intermediate chain binding"/>
    <property type="evidence" value="ECO:0007669"/>
    <property type="project" value="InterPro"/>
</dbReference>
<dbReference type="Pfam" id="PF17852">
    <property type="entry name" value="Dynein_AAA_lid"/>
    <property type="match status" value="1"/>
</dbReference>
<evidence type="ECO:0000256" key="2">
    <source>
        <dbReference type="ARBA" id="ARBA00008887"/>
    </source>
</evidence>
<sequence length="4159" mass="468406">MPVGYGAELELAWLSPKQLGDIPVKRSGHTFTIKKIPGGETSVYLFGGCDHKSPPGPTNDLYRLEVANGSYTWHRVIPTASGPEDLPPPRWRHSALLYKGQLIIFGGFAAEKRMNDVWVFDSELRVWEQKHAHGFWEGVPQCRGAHSATLVGSKMYVFGGYGGNGYGRTDFNDLHALDLDHWRWEEIVTEGDKPEPRSGHQTCLVQRQLVVVGGWNSVRQFQDVFICDLDTRMWRQLEAPLPAPMWNHTCVAVPAVPHWKVFLFGGNSGDLTDSGAAQGAYLNSVLVLDTGSMTWLTPPVRGELPTPRADTMMVFDDEANHMLFFGGWANRWFNDLHVLNVSEVIGPPFAISSVEPTTGPITGNVKIKLHGFSFVGQSATLRFAVAKGFVDVQGTVLSSTVIQATVPSFEKYGPMLAEVRVSMGGAMFTNVPTTFKFHSVTAAPKSLAFGPCLLAALQDMCLAEAPMTFIIQSRDKDDVPRDCGGDEFVISLQRVDDSGRPMAGTEPISVSSIVDRQDGTYVVTFQAPSAGRYQLSVDFTGTFAGIAGPVRGSPFAMVFQPVTEENKLKCLPPLAAERDLESSDLIRRVMQSMNKRNGDFRRVLLDLKKDIPSNETDGLETLRKVKEIIKKLELDRDANVLLLDQVRQLFTHMKRNGGHVDKELVEIDNMEKLFADVQRQVPVTEQRIQEPTRVFSEKTEEKITAYEKTIAKKMETLKTLEFWSYKLDADKALERIESYLLDWEMEMKKSEENTRLCSIFGFPQLMNESLRLMGVMRSDVEGLKTVWHIVKRTKTFFQTTSQILFKEVDVNTLQIEIQSTLKELKKIPKEIQWCDSYQSILRECQSFDKTHPLLRCVASSYMRPRHWKRIMAKTGEFPTPDEDPTQRLGLILSKNLHNFSSDITEICYEAEKEQELELRLIELEGIWADVNWEMTPYNPQAAAEDIVPLLKISEENFELLETHQIDVQGMAASPYQSEFEPRVASLQIGLSSINEVVVLLGDIQRSWSYLEPLFIQSEEVKKQLPELTSDFEDIDVDVRKILQRAWQTLNVRMACTESGLIKKLEQIVEKLELCKHRLKEFLDGRRRQFPRFYFMSEADLLDILSNGSRPERIMVHCSKIYLATKTLVLEDRGPGERPKATQFVSGVGKETVDFYEAPVLDGEAEIYLETVMRAMRLTLFKHIERSLVKYTEMPRIEWINFLDPATNRPMDAAQIILLAAGVHYVQEVERAFRAMTEGGDRDALKTYNKRQEQQLTDLIKLTQSDISSEERQRVMVLITMDAHGRDIVANMIRAGVDDATSFQWQSQLKHYFSPAQGSFLRRDMSFRGLDNSRAQILIADAGIPYDYEYLGNGPRLVITPLTDRIYVTATQALNLHMGCAPAGPAGTGKTETTKDLANALGKVCYVFNCSPEMDFKSLGNIFKGLASSGSWGCFDEFNRLVPEVLSVCSVQFKAVCDAVKADDERFILENDEVMLDPTVGAFITMNPGYLGRSELPEGLKALFRPMTVMVPDLVLICENMLMAEGFTQAKILASKFYGLYSLLGQLLSKQLHYDWGLRAVKSVLCVAGAFKRAEPDIPEIDLLMRALRDFNIPKIVAEDLVIFFGLLGDLFPRDSPNVDVRNDPPRKRDMQLESLVQGASEAVGNSPRPEFMLKVVQLSELLAIRHCVFVMGPPSSGKTETWKTLKKARELMGIPMEVQDLNPKSVSTNELYGYIVLKTREWKDGLLSRIMRDLGSRRRDNGDEDNNPKWIILDGDLDANWIESMNSVMDDNRMLTLASNERIPLKPHMRMIFEIRDLVYATPATVSRAGILYISTSEGYQWRCLIDSWLETHSQAPLDHRLKHMQFTPDIRTRFQALFDQYIEPTLRFFKKKLVPIVPVEDTTLVTNLLNMIDCLLTAQVLEDPTVMQNTFVFCCVWAFGSILTTSDDGTDYSAEFSNWWKNQWKDVKIAGSASNKVFDFWLDPEASKFSSWSKSPYFYTETYKSPSPINQITVPTTETASIAFWLENLINKGIPVMVCGPAGTGKTQNIMGMLKKLSKDEATAAFRFSTINFNFYTTSAILQQAMFGQLERKTGINLGPPGKAKLIYFMDDLNLPEVDPYNTQSAISLLRQVMEYKHWFDRAKLAQQNILNTQVVAGMNPTAGSFLIDPRLQRHFCTFAMGMPEAPSLVTIYETFLGGHLSTFNDELSNSQFSNALIKAALALHTSVVNTFRKTAANFHYEFNVRHLSNVFQGLIASKKQRFTTTEKFIYLWLHESERVYGDRLVSKSDIEKYNALVQLQVKRSFPACNTSRYYAAENSWPLIFCHFTRDGDREYDQITGTNLDDLKKNLDTELRDYNNNENNTAMHLDLFDDAVKHVARIVRILSNESGHALLVGVGGSGKRSLARLASHICAFTVRQITISSKYGENEFKEDLRKMHLAVVDMLSRNEEDGGIVFMLTDSQITNEKFLIYLNDLLASGEIPDLFAVEDFDNIANVLSPVAGTKDRKEVLKFFQAEIRKRLHLCLCFSPVGDDFRNRARKFPALVNCTVIDWFQPWPKEALLSVGREKLKEISDMLGDDASRAGIENFMPFSFQSVNICAERFYQVERRYVYTTPKSYLELLQLYKKILQKKVKEYTGAIERLDKGLQKLKETGETVARLEVELKVKLEAAEDKKAVASSIAEAVNKEKANVEVESKKAGEEAAKCAVIAAEVTEKQRSTQEDLAKAEPAVQQAMEALDSLNKKDLGECKTMSKPPAGVDDVFAATMVLLAGVHPNVQVTKTGKVKDTKWDTVKKQLLGNINEYIDYLVQFKQVVDDGKVPTLNWKEVREFLDKEHFNYDTILSKNKAAAGLCSWVINIVMYYDILVTVEPKRQALAAANAELEAANIRLAEVTALVAELQEKLDKLLAEAAAAEKEKEDAVNSVEQGNRKMKLAGTLTNDLSSENVRWAINVEQLQKEKNLLVGDVLLASAFISYIGPFTKPFRDELINKHWVPYLRKAANGESIAMSEEANPLSILTNDAQIAEWNTQKLPSDRVSTENGAIVVTTVSMGRRPLIIDPQLQAIAWIREMEAKNNLLVVRVGQKMWIERLKSAIGTDGAFLIENLGEKIDPILAPVIQRSTSRRGARYEIQIGDASVPYNDNFRLYLHTKLGNPHYPPEIQAECTIVNFTVTMLGLEDQLLNLTVSKERQDLAIKREKLIQEQNQGKIELKKLEDDILFYLASADDDITNNQPLIQILSDTKYKAQMTQNNMEAAKRTQESVNTTSEKYRSIAARGSLLFFLMNDISKVHSYYIYSLASFQQVFLSGIFRVPKTKRDGDGDAEASPPGDGAGANAEAASAATEPSGDDGMVMPEEAIEELSDEEMQARCRVLMDSITSCVFNYVRRGLFERDKLTVATMLCLRILLKDGLLQDTEVEALLISKAHADAGNAGSASEWLPAAIWAKVKALESLKCFAALGDSIQNDPDEWRKWFAAEDAERQKLPGDFVKLTAFQRIILLRAMRPDRVTNALRTFILESLGEEYVTQPPFDMEATYAETTSAIPIFFVLFPGVDPTPWVEKLGRSKGVSLENGNFINISMGQGQEAYAGESVRKLSTDGGWIILQNVHLMQSWLPTLERQLEEVATEGAHDNFRCFISAEPPPLADMLNIPESLLQSCIKVANEAPSDIQSNLRRAWANFSEDRVQASTKPSEFKACLFALCWFHAIVLGRRRFGQQGWSRAYSFNTGDLTICANILQSYLDNNANVPWDDLRYIFGEIMYGGHITDSWDRRTNNTYLSVLINPGLLQGMELGPGFKSPNPTEFAFADYANYIEKHMVPEAPPLFGLHPNAEIGYLTTTCETLCYTIVTIGGGSSGGGEGGGHDKTAALRSAIDDFEKRCPEFFNMLDINEVATPLLTEEHGPFVVVALQECNRMNVLLEEIRTSLGDLKKGLNGQLNMSQAMEDLATAMGLNEVPGRNPFSQCKWEKKAWPSKKSLSGWFVDMIKRHEQLQQWTTDFVTPFSIWLPGLFNPTAYTTACLQVTSRRKFLPLNQMTVETHVTTFQQPSEVTYHPDDGVFAHGLILEGARWSTLDEITEKYPVGVSPTTECGGTLLDSNPKELLWSMPVMYVKAVQTKPSWEPTSVGYLRHDPNTYECPVYLTRFRGPTYVFLATLPTDCGREKWVLRGVALLFQDDN</sequence>
<dbReference type="InterPro" id="IPR043157">
    <property type="entry name" value="Dynein_AAA1S"/>
</dbReference>
<dbReference type="FunFam" id="3.40.50.300:FF:000049">
    <property type="entry name" value="Dynein, axonemal, heavy chain 5"/>
    <property type="match status" value="1"/>
</dbReference>
<evidence type="ECO:0000256" key="17">
    <source>
        <dbReference type="SAM" id="MobiDB-lite"/>
    </source>
</evidence>
<dbReference type="InterPro" id="IPR024317">
    <property type="entry name" value="Dynein_heavy_chain_D4_dom"/>
</dbReference>
<dbReference type="Pfam" id="PF12781">
    <property type="entry name" value="AAA_9"/>
    <property type="match status" value="1"/>
</dbReference>
<dbReference type="SMART" id="SM00382">
    <property type="entry name" value="AAA"/>
    <property type="match status" value="2"/>
</dbReference>
<dbReference type="Pfam" id="PF18199">
    <property type="entry name" value="Dynein_C"/>
    <property type="match status" value="1"/>
</dbReference>
<dbReference type="FunFam" id="3.40.50.300:FF:002141">
    <property type="entry name" value="Dynein heavy chain"/>
    <property type="match status" value="1"/>
</dbReference>
<dbReference type="InterPro" id="IPR003593">
    <property type="entry name" value="AAA+_ATPase"/>
</dbReference>
<evidence type="ECO:0000256" key="8">
    <source>
        <dbReference type="ARBA" id="ARBA00022840"/>
    </source>
</evidence>
<dbReference type="InterPro" id="IPR015915">
    <property type="entry name" value="Kelch-typ_b-propeller"/>
</dbReference>
<keyword evidence="6" id="KW-0677">Repeat</keyword>
<dbReference type="Pfam" id="PF12774">
    <property type="entry name" value="AAA_6"/>
    <property type="match status" value="1"/>
</dbReference>
<evidence type="ECO:0000256" key="4">
    <source>
        <dbReference type="ARBA" id="ARBA00022490"/>
    </source>
</evidence>
<dbReference type="InterPro" id="IPR042222">
    <property type="entry name" value="Dynein_2_N"/>
</dbReference>
<dbReference type="FunFam" id="1.10.8.720:FF:000002">
    <property type="entry name" value="Dynein heavy chain 9, axonemal"/>
    <property type="match status" value="1"/>
</dbReference>
<dbReference type="InterPro" id="IPR026983">
    <property type="entry name" value="DHC"/>
</dbReference>
<dbReference type="Pfam" id="PF03028">
    <property type="entry name" value="Dynein_heavy"/>
    <property type="match status" value="1"/>
</dbReference>
<reference evidence="19" key="1">
    <citation type="submission" date="2021-12" db="EMBL/GenBank/DDBJ databases">
        <title>Prjna785345.</title>
        <authorList>
            <person name="Rujirawat T."/>
            <person name="Krajaejun T."/>
        </authorList>
    </citation>
    <scope>NUCLEOTIDE SEQUENCE</scope>
    <source>
        <strain evidence="19">Pi057C3</strain>
    </source>
</reference>
<evidence type="ECO:0000256" key="1">
    <source>
        <dbReference type="ARBA" id="ARBA00004430"/>
    </source>
</evidence>
<feature type="coiled-coil region" evidence="16">
    <location>
        <begin position="2859"/>
        <end position="2914"/>
    </location>
</feature>
<dbReference type="Pfam" id="PF01833">
    <property type="entry name" value="TIG"/>
    <property type="match status" value="1"/>
</dbReference>
<dbReference type="GO" id="GO:0005524">
    <property type="term" value="F:ATP binding"/>
    <property type="evidence" value="ECO:0007669"/>
    <property type="project" value="UniProtKB-KW"/>
</dbReference>
<dbReference type="GO" id="GO:0005930">
    <property type="term" value="C:axoneme"/>
    <property type="evidence" value="ECO:0007669"/>
    <property type="project" value="UniProtKB-SubCell"/>
</dbReference>
<dbReference type="SUPFAM" id="SSF117281">
    <property type="entry name" value="Kelch motif"/>
    <property type="match status" value="2"/>
</dbReference>
<gene>
    <name evidence="19" type="ORF">P43SY_003563</name>
</gene>
<dbReference type="CDD" id="cd00102">
    <property type="entry name" value="IPT"/>
    <property type="match status" value="1"/>
</dbReference>
<feature type="repeat" description="Filamin" evidence="15">
    <location>
        <begin position="438"/>
        <end position="559"/>
    </location>
</feature>
<dbReference type="Pfam" id="PF00630">
    <property type="entry name" value="Filamin"/>
    <property type="match status" value="1"/>
</dbReference>
<dbReference type="InterPro" id="IPR041228">
    <property type="entry name" value="Dynein_C"/>
</dbReference>
<dbReference type="Pfam" id="PF12780">
    <property type="entry name" value="AAA_8"/>
    <property type="match status" value="1"/>
</dbReference>
<dbReference type="Gene3D" id="1.10.472.130">
    <property type="match status" value="1"/>
</dbReference>
<dbReference type="Gene3D" id="1.10.8.1220">
    <property type="match status" value="1"/>
</dbReference>
<dbReference type="Gene3D" id="3.10.490.20">
    <property type="match status" value="1"/>
</dbReference>
<evidence type="ECO:0000256" key="14">
    <source>
        <dbReference type="ARBA" id="ARBA00023273"/>
    </source>
</evidence>
<dbReference type="Gene3D" id="1.20.920.20">
    <property type="match status" value="1"/>
</dbReference>
<dbReference type="Gene3D" id="1.10.8.720">
    <property type="entry name" value="Region D6 of dynein motor"/>
    <property type="match status" value="1"/>
</dbReference>
<evidence type="ECO:0000256" key="11">
    <source>
        <dbReference type="ARBA" id="ARBA00023069"/>
    </source>
</evidence>
<keyword evidence="10 16" id="KW-0175">Coiled coil</keyword>
<dbReference type="InterPro" id="IPR013783">
    <property type="entry name" value="Ig-like_fold"/>
</dbReference>
<dbReference type="GO" id="GO:0008569">
    <property type="term" value="F:minus-end-directed microtubule motor activity"/>
    <property type="evidence" value="ECO:0007669"/>
    <property type="project" value="InterPro"/>
</dbReference>
<dbReference type="EMBL" id="JAKCXM010000367">
    <property type="protein sequence ID" value="KAJ0395042.1"/>
    <property type="molecule type" value="Genomic_DNA"/>
</dbReference>
<comment type="similarity">
    <text evidence="2">Belongs to the dynein heavy chain family.</text>
</comment>
<evidence type="ECO:0000313" key="20">
    <source>
        <dbReference type="Proteomes" id="UP001209570"/>
    </source>
</evidence>
<feature type="compositionally biased region" description="Low complexity" evidence="17">
    <location>
        <begin position="3316"/>
        <end position="3325"/>
    </location>
</feature>
<dbReference type="InterPro" id="IPR027417">
    <property type="entry name" value="P-loop_NTPase"/>
</dbReference>
<dbReference type="SUPFAM" id="SSF81296">
    <property type="entry name" value="E set domains"/>
    <property type="match status" value="2"/>
</dbReference>
<dbReference type="SMART" id="SM00557">
    <property type="entry name" value="IG_FLMN"/>
    <property type="match status" value="1"/>
</dbReference>
<keyword evidence="3" id="KW-0880">Kelch repeat</keyword>
<dbReference type="FunFam" id="3.40.50.300:FF:001275">
    <property type="entry name" value="Dynein heavy chain, putative"/>
    <property type="match status" value="1"/>
</dbReference>
<dbReference type="Proteomes" id="UP001209570">
    <property type="component" value="Unassembled WGS sequence"/>
</dbReference>
<dbReference type="InterPro" id="IPR035706">
    <property type="entry name" value="AAA_9"/>
</dbReference>
<evidence type="ECO:0000256" key="5">
    <source>
        <dbReference type="ARBA" id="ARBA00022701"/>
    </source>
</evidence>
<dbReference type="InterPro" id="IPR024743">
    <property type="entry name" value="Dynein_HC_stalk"/>
</dbReference>
<organism evidence="19 20">
    <name type="scientific">Pythium insidiosum</name>
    <name type="common">Pythiosis disease agent</name>
    <dbReference type="NCBI Taxonomy" id="114742"/>
    <lineage>
        <taxon>Eukaryota</taxon>
        <taxon>Sar</taxon>
        <taxon>Stramenopiles</taxon>
        <taxon>Oomycota</taxon>
        <taxon>Peronosporomycetes</taxon>
        <taxon>Pythiales</taxon>
        <taxon>Pythiaceae</taxon>
        <taxon>Pythium</taxon>
    </lineage>
</organism>
<keyword evidence="8" id="KW-0067">ATP-binding</keyword>
<dbReference type="Pfam" id="PF12777">
    <property type="entry name" value="MT"/>
    <property type="match status" value="1"/>
</dbReference>
<dbReference type="Gene3D" id="1.20.58.1120">
    <property type="match status" value="1"/>
</dbReference>
<keyword evidence="14" id="KW-0966">Cell projection</keyword>
<dbReference type="InterPro" id="IPR002909">
    <property type="entry name" value="IPT_dom"/>
</dbReference>
<dbReference type="InterPro" id="IPR041466">
    <property type="entry name" value="Dynein_AAA5_ext"/>
</dbReference>
<evidence type="ECO:0000256" key="13">
    <source>
        <dbReference type="ARBA" id="ARBA00023212"/>
    </source>
</evidence>
<dbReference type="GO" id="GO:0030286">
    <property type="term" value="C:dynein complex"/>
    <property type="evidence" value="ECO:0007669"/>
    <property type="project" value="UniProtKB-KW"/>
</dbReference>
<evidence type="ECO:0000256" key="3">
    <source>
        <dbReference type="ARBA" id="ARBA00022441"/>
    </source>
</evidence>
<keyword evidence="4" id="KW-0963">Cytoplasm</keyword>
<keyword evidence="12" id="KW-0505">Motor protein</keyword>
<feature type="domain" description="AAA+ ATPase" evidence="18">
    <location>
        <begin position="1375"/>
        <end position="1513"/>
    </location>
</feature>
<dbReference type="Gene3D" id="2.120.10.80">
    <property type="entry name" value="Kelch-type beta propeller"/>
    <property type="match status" value="2"/>
</dbReference>
<keyword evidence="9" id="KW-0243">Dynein</keyword>
<dbReference type="Gene3D" id="3.20.180.20">
    <property type="entry name" value="Dynein heavy chain, N-terminal domain 2"/>
    <property type="match status" value="1"/>
</dbReference>
<dbReference type="InterPro" id="IPR041658">
    <property type="entry name" value="AAA_lid_11"/>
</dbReference>
<dbReference type="Pfam" id="PF12775">
    <property type="entry name" value="AAA_7"/>
    <property type="match status" value="1"/>
</dbReference>
<evidence type="ECO:0000256" key="9">
    <source>
        <dbReference type="ARBA" id="ARBA00023017"/>
    </source>
</evidence>
<keyword evidence="11" id="KW-0969">Cilium</keyword>
<keyword evidence="5" id="KW-0493">Microtubule</keyword>
<feature type="region of interest" description="Disordered" evidence="17">
    <location>
        <begin position="3299"/>
        <end position="3334"/>
    </location>
</feature>
<dbReference type="SUPFAM" id="SSF52540">
    <property type="entry name" value="P-loop containing nucleoside triphosphate hydrolases"/>
    <property type="match status" value="4"/>
</dbReference>
<dbReference type="Pfam" id="PF24681">
    <property type="entry name" value="Kelch_KLHDC2_KLHL20_DRC7"/>
    <property type="match status" value="1"/>
</dbReference>
<dbReference type="Gene3D" id="1.10.287.2620">
    <property type="match status" value="1"/>
</dbReference>
<keyword evidence="20" id="KW-1185">Reference proteome</keyword>
<evidence type="ECO:0000256" key="12">
    <source>
        <dbReference type="ARBA" id="ARBA00023175"/>
    </source>
</evidence>
<dbReference type="Pfam" id="PF08393">
    <property type="entry name" value="DHC_N2"/>
    <property type="match status" value="1"/>
</dbReference>
<comment type="caution">
    <text evidence="19">The sequence shown here is derived from an EMBL/GenBank/DDBJ whole genome shotgun (WGS) entry which is preliminary data.</text>
</comment>
<dbReference type="Gene3D" id="1.10.8.710">
    <property type="match status" value="1"/>
</dbReference>
<dbReference type="Gene3D" id="1.20.140.100">
    <property type="entry name" value="Dynein heavy chain, N-terminal domain 2"/>
    <property type="match status" value="1"/>
</dbReference>
<dbReference type="PANTHER" id="PTHR45703">
    <property type="entry name" value="DYNEIN HEAVY CHAIN"/>
    <property type="match status" value="1"/>
</dbReference>
<feature type="domain" description="AAA+ ATPase" evidence="18">
    <location>
        <begin position="2013"/>
        <end position="2163"/>
    </location>
</feature>
<dbReference type="Gene3D" id="1.20.1270.280">
    <property type="match status" value="1"/>
</dbReference>
<dbReference type="InterPro" id="IPR035699">
    <property type="entry name" value="AAA_6"/>
</dbReference>
<dbReference type="Pfam" id="PF18198">
    <property type="entry name" value="AAA_lid_11"/>
    <property type="match status" value="1"/>
</dbReference>
<name>A0AAD5Q7P4_PYTIN</name>
<dbReference type="Pfam" id="PF17857">
    <property type="entry name" value="AAA_lid_1"/>
    <property type="match status" value="1"/>
</dbReference>
<dbReference type="InterPro" id="IPR042228">
    <property type="entry name" value="Dynein_linker_3"/>
</dbReference>
<dbReference type="InterPro" id="IPR042219">
    <property type="entry name" value="AAA_lid_11_sf"/>
</dbReference>
<dbReference type="PROSITE" id="PS50194">
    <property type="entry name" value="FILAMIN_REPEAT"/>
    <property type="match status" value="1"/>
</dbReference>
<dbReference type="FunFam" id="3.40.50.300:FF:000738">
    <property type="entry name" value="Dynein heavy chain axonemal"/>
    <property type="match status" value="1"/>
</dbReference>
<keyword evidence="7" id="KW-0547">Nucleotide-binding</keyword>
<dbReference type="GO" id="GO:0051959">
    <property type="term" value="F:dynein light intermediate chain binding"/>
    <property type="evidence" value="ECO:0007669"/>
    <property type="project" value="InterPro"/>
</dbReference>